<protein>
    <submittedName>
        <fullName evidence="1">Histidine phosphatase family protein</fullName>
    </submittedName>
</protein>
<proteinExistence type="predicted"/>
<comment type="caution">
    <text evidence="1">The sequence shown here is derived from an EMBL/GenBank/DDBJ whole genome shotgun (WGS) entry which is preliminary data.</text>
</comment>
<dbReference type="Proteomes" id="UP001480082">
    <property type="component" value="Unassembled WGS sequence"/>
</dbReference>
<organism evidence="1 2">
    <name type="scientific">Mesorhizobium australicum</name>
    <dbReference type="NCBI Taxonomy" id="536018"/>
    <lineage>
        <taxon>Bacteria</taxon>
        <taxon>Pseudomonadati</taxon>
        <taxon>Pseudomonadota</taxon>
        <taxon>Alphaproteobacteria</taxon>
        <taxon>Hyphomicrobiales</taxon>
        <taxon>Phyllobacteriaceae</taxon>
        <taxon>Mesorhizobium</taxon>
    </lineage>
</organism>
<dbReference type="EMBL" id="JAMYRI010000002">
    <property type="protein sequence ID" value="MER9283247.1"/>
    <property type="molecule type" value="Genomic_DNA"/>
</dbReference>
<accession>A0ACC6SUE0</accession>
<evidence type="ECO:0000313" key="2">
    <source>
        <dbReference type="Proteomes" id="UP001480082"/>
    </source>
</evidence>
<keyword evidence="2" id="KW-1185">Reference proteome</keyword>
<sequence length="167" mass="17858">MSRLYLLRHAKAGWAMPGMRDFDRPLDASGHADAEKMGTAMRSRSYVPDLTLCSNAKRARETLEGLAGQTDTGKVLFFDALYSEDAACYLRLVRDHGGPGSLLVIGHNPMTEDLAMAISGDGGEAERAMLNHGFPTSGLAVVRFPGDLAKATQGAGYLEAFLTPADP</sequence>
<evidence type="ECO:0000313" key="1">
    <source>
        <dbReference type="EMBL" id="MER9283247.1"/>
    </source>
</evidence>
<name>A0ACC6SUE0_9HYPH</name>
<reference evidence="1 2" key="1">
    <citation type="journal article" date="2024" name="Proc. Natl. Acad. Sci. U.S.A.">
        <title>The evolutionary genomics of adaptation to stress in wild rhizobium bacteria.</title>
        <authorList>
            <person name="Kehlet-Delgado H."/>
            <person name="Montoya A.P."/>
            <person name="Jensen K.T."/>
            <person name="Wendlandt C.E."/>
            <person name="Dexheimer C."/>
            <person name="Roberts M."/>
            <person name="Torres Martinez L."/>
            <person name="Friesen M.L."/>
            <person name="Griffitts J.S."/>
            <person name="Porter S.S."/>
        </authorList>
    </citation>
    <scope>NUCLEOTIDE SEQUENCE [LARGE SCALE GENOMIC DNA]</scope>
    <source>
        <strain evidence="1 2">M0468</strain>
    </source>
</reference>
<gene>
    <name evidence="1" type="ORF">NKI81_04630</name>
</gene>